<feature type="chain" id="PRO_5042137813" description="Peptidase M12B propeptide domain-containing protein" evidence="3">
    <location>
        <begin position="23"/>
        <end position="362"/>
    </location>
</feature>
<evidence type="ECO:0000256" key="1">
    <source>
        <dbReference type="ARBA" id="ARBA00023157"/>
    </source>
</evidence>
<evidence type="ECO:0000256" key="2">
    <source>
        <dbReference type="SAM" id="MobiDB-lite"/>
    </source>
</evidence>
<name>A0AAD9KLC4_RIDPI</name>
<feature type="compositionally biased region" description="Basic and acidic residues" evidence="2">
    <location>
        <begin position="230"/>
        <end position="256"/>
    </location>
</feature>
<organism evidence="5 6">
    <name type="scientific">Ridgeia piscesae</name>
    <name type="common">Tubeworm</name>
    <dbReference type="NCBI Taxonomy" id="27915"/>
    <lineage>
        <taxon>Eukaryota</taxon>
        <taxon>Metazoa</taxon>
        <taxon>Spiralia</taxon>
        <taxon>Lophotrochozoa</taxon>
        <taxon>Annelida</taxon>
        <taxon>Polychaeta</taxon>
        <taxon>Sedentaria</taxon>
        <taxon>Canalipalpata</taxon>
        <taxon>Sabellida</taxon>
        <taxon>Siboglinidae</taxon>
        <taxon>Ridgeia</taxon>
    </lineage>
</organism>
<dbReference type="AlphaFoldDB" id="A0AAD9KLC4"/>
<protein>
    <recommendedName>
        <fullName evidence="4">Peptidase M12B propeptide domain-containing protein</fullName>
    </recommendedName>
</protein>
<feature type="signal peptide" evidence="3">
    <location>
        <begin position="1"/>
        <end position="22"/>
    </location>
</feature>
<evidence type="ECO:0000256" key="3">
    <source>
        <dbReference type="SAM" id="SignalP"/>
    </source>
</evidence>
<evidence type="ECO:0000313" key="5">
    <source>
        <dbReference type="EMBL" id="KAK2173581.1"/>
    </source>
</evidence>
<feature type="domain" description="Peptidase M12B propeptide" evidence="4">
    <location>
        <begin position="47"/>
        <end position="150"/>
    </location>
</feature>
<sequence>MEFSSWLAVFVWLLPATTVALATHSTRHTAGHRTVTGLSLGDLDHYEVVQPRRVDHAGHFLSDDFTHSATSSRRARRSARNLANSTRDSDETSSHERIFYKLSAYGIDFHLNLTRNNRLVSPSFLVQYWNKDGVARQHNDVEHCHYEGHIVNREGRSSVALSNCRGLHGVFATDEDHYFIEHIVNTSHSEGGQYHIVYKKSAIKSKHTESHCGVEDPSGNSTHWWMSRPPHGDAHTARARRHDNQQHKNKWRETPRRRSRRSVSKENTVELLVVVDKTMVGYHGRSEIEPYILTVMNIVANLYHDVSIGNYINIVVTRLVLLTEDQVMYSYATHNYCDIIMDQRIFREAVSEHHVTRCSGGG</sequence>
<proteinExistence type="predicted"/>
<gene>
    <name evidence="5" type="ORF">NP493_866g01058</name>
</gene>
<dbReference type="InterPro" id="IPR024079">
    <property type="entry name" value="MetalloPept_cat_dom_sf"/>
</dbReference>
<dbReference type="PANTHER" id="PTHR11905">
    <property type="entry name" value="ADAM A DISINTEGRIN AND METALLOPROTEASE DOMAIN"/>
    <property type="match status" value="1"/>
</dbReference>
<dbReference type="SUPFAM" id="SSF55486">
    <property type="entry name" value="Metalloproteases ('zincins'), catalytic domain"/>
    <property type="match status" value="1"/>
</dbReference>
<dbReference type="Gene3D" id="3.40.390.10">
    <property type="entry name" value="Collagenase (Catalytic Domain)"/>
    <property type="match status" value="1"/>
</dbReference>
<keyword evidence="6" id="KW-1185">Reference proteome</keyword>
<dbReference type="GO" id="GO:0008237">
    <property type="term" value="F:metallopeptidase activity"/>
    <property type="evidence" value="ECO:0007669"/>
    <property type="project" value="InterPro"/>
</dbReference>
<dbReference type="Proteomes" id="UP001209878">
    <property type="component" value="Unassembled WGS sequence"/>
</dbReference>
<comment type="caution">
    <text evidence="5">The sequence shown here is derived from an EMBL/GenBank/DDBJ whole genome shotgun (WGS) entry which is preliminary data.</text>
</comment>
<feature type="region of interest" description="Disordered" evidence="2">
    <location>
        <begin position="209"/>
        <end position="263"/>
    </location>
</feature>
<dbReference type="EMBL" id="JAODUO010000865">
    <property type="protein sequence ID" value="KAK2173581.1"/>
    <property type="molecule type" value="Genomic_DNA"/>
</dbReference>
<keyword evidence="1" id="KW-1015">Disulfide bond</keyword>
<dbReference type="Pfam" id="PF01562">
    <property type="entry name" value="Pep_M12B_propep"/>
    <property type="match status" value="1"/>
</dbReference>
<keyword evidence="3" id="KW-0732">Signal</keyword>
<evidence type="ECO:0000259" key="4">
    <source>
        <dbReference type="Pfam" id="PF01562"/>
    </source>
</evidence>
<reference evidence="5" key="1">
    <citation type="journal article" date="2023" name="Mol. Biol. Evol.">
        <title>Third-Generation Sequencing Reveals the Adaptive Role of the Epigenome in Three Deep-Sea Polychaetes.</title>
        <authorList>
            <person name="Perez M."/>
            <person name="Aroh O."/>
            <person name="Sun Y."/>
            <person name="Lan Y."/>
            <person name="Juniper S.K."/>
            <person name="Young C.R."/>
            <person name="Angers B."/>
            <person name="Qian P.Y."/>
        </authorList>
    </citation>
    <scope>NUCLEOTIDE SEQUENCE</scope>
    <source>
        <strain evidence="5">R07B-5</strain>
    </source>
</reference>
<dbReference type="InterPro" id="IPR002870">
    <property type="entry name" value="Peptidase_M12B_N"/>
</dbReference>
<accession>A0AAD9KLC4</accession>
<evidence type="ECO:0000313" key="6">
    <source>
        <dbReference type="Proteomes" id="UP001209878"/>
    </source>
</evidence>
<dbReference type="PANTHER" id="PTHR11905:SF256">
    <property type="entry name" value="PEPTIDASE M12B DOMAIN-CONTAINING PROTEIN"/>
    <property type="match status" value="1"/>
</dbReference>